<feature type="binding site" evidence="8">
    <location>
        <position position="484"/>
    </location>
    <ligand>
        <name>Zn(2+)</name>
        <dbReference type="ChEBI" id="CHEBI:29105"/>
        <label>1</label>
    </ligand>
</feature>
<evidence type="ECO:0000256" key="5">
    <source>
        <dbReference type="ARBA" id="ARBA00022833"/>
    </source>
</evidence>
<comment type="caution">
    <text evidence="8">As this protein does not have any detectable helicase domains, it probably does not have helicase activity.</text>
</comment>
<dbReference type="Gene3D" id="3.40.50.300">
    <property type="entry name" value="P-loop containing nucleotide triphosphate hydrolases"/>
    <property type="match status" value="1"/>
</dbReference>
<evidence type="ECO:0000313" key="12">
    <source>
        <dbReference type="Proteomes" id="UP000325957"/>
    </source>
</evidence>
<feature type="binding site" evidence="8">
    <location>
        <position position="520"/>
    </location>
    <ligand>
        <name>Zn(2+)</name>
        <dbReference type="ChEBI" id="CHEBI:29105"/>
        <label>1</label>
    </ligand>
</feature>
<comment type="similarity">
    <text evidence="8">Belongs to the helicase family. PriA subfamily.</text>
</comment>
<keyword evidence="4 8" id="KW-0547">Nucleotide-binding</keyword>
<evidence type="ECO:0000256" key="7">
    <source>
        <dbReference type="ARBA" id="ARBA00023125"/>
    </source>
</evidence>
<evidence type="ECO:0000256" key="1">
    <source>
        <dbReference type="ARBA" id="ARBA00022515"/>
    </source>
</evidence>
<dbReference type="GO" id="GO:0043138">
    <property type="term" value="F:3'-5' DNA helicase activity"/>
    <property type="evidence" value="ECO:0007669"/>
    <property type="project" value="TreeGrafter"/>
</dbReference>
<keyword evidence="5 8" id="KW-0862">Zinc</keyword>
<dbReference type="SUPFAM" id="SSF52540">
    <property type="entry name" value="P-loop containing nucleoside triphosphate hydrolases"/>
    <property type="match status" value="1"/>
</dbReference>
<comment type="caution">
    <text evidence="11">The sequence shown here is derived from an EMBL/GenBank/DDBJ whole genome shotgun (WGS) entry which is preliminary data.</text>
</comment>
<keyword evidence="7 8" id="KW-0238">DNA-binding</keyword>
<dbReference type="PANTHER" id="PTHR30580">
    <property type="entry name" value="PRIMOSOMAL PROTEIN N"/>
    <property type="match status" value="1"/>
</dbReference>
<dbReference type="EMBL" id="SZWF01000003">
    <property type="protein sequence ID" value="KAA9395078.1"/>
    <property type="molecule type" value="Genomic_DNA"/>
</dbReference>
<dbReference type="GO" id="GO:0006270">
    <property type="term" value="P:DNA replication initiation"/>
    <property type="evidence" value="ECO:0007669"/>
    <property type="project" value="TreeGrafter"/>
</dbReference>
<feature type="compositionally biased region" description="Basic and acidic residues" evidence="9">
    <location>
        <begin position="174"/>
        <end position="190"/>
    </location>
</feature>
<comment type="function">
    <text evidence="8">Initiates the restart of stalled replication forks, which reloads the replicative helicase on sites other than the origin of replication. Recognizes and binds to abandoned replication forks and remodels them to uncover a helicase loading site. Promotes assembly of the primosome at these replication forks.</text>
</comment>
<feature type="binding site" evidence="8">
    <location>
        <position position="511"/>
    </location>
    <ligand>
        <name>Zn(2+)</name>
        <dbReference type="ChEBI" id="CHEBI:29105"/>
        <label>2</label>
    </ligand>
</feature>
<dbReference type="GO" id="GO:0006302">
    <property type="term" value="P:double-strand break repair"/>
    <property type="evidence" value="ECO:0007669"/>
    <property type="project" value="InterPro"/>
</dbReference>
<dbReference type="Gene3D" id="3.40.1440.60">
    <property type="entry name" value="PriA, 3(prime) DNA-binding domain"/>
    <property type="match status" value="1"/>
</dbReference>
<dbReference type="GO" id="GO:0006310">
    <property type="term" value="P:DNA recombination"/>
    <property type="evidence" value="ECO:0007669"/>
    <property type="project" value="InterPro"/>
</dbReference>
<keyword evidence="3 8" id="KW-0479">Metal-binding</keyword>
<feature type="binding site" evidence="8">
    <location>
        <position position="523"/>
    </location>
    <ligand>
        <name>Zn(2+)</name>
        <dbReference type="ChEBI" id="CHEBI:29105"/>
        <label>1</label>
    </ligand>
</feature>
<feature type="region of interest" description="Disordered" evidence="9">
    <location>
        <begin position="1"/>
        <end position="51"/>
    </location>
</feature>
<proteinExistence type="inferred from homology"/>
<dbReference type="Pfam" id="PF17764">
    <property type="entry name" value="PriA_3primeBD"/>
    <property type="match status" value="1"/>
</dbReference>
<evidence type="ECO:0000256" key="2">
    <source>
        <dbReference type="ARBA" id="ARBA00022705"/>
    </source>
</evidence>
<protein>
    <recommendedName>
        <fullName evidence="8">Probable replication restart protein PriA</fullName>
    </recommendedName>
    <alternativeName>
        <fullName evidence="8">Putative ATP-dependent DNA helicase PriA</fullName>
    </alternativeName>
</protein>
<evidence type="ECO:0000256" key="9">
    <source>
        <dbReference type="SAM" id="MobiDB-lite"/>
    </source>
</evidence>
<dbReference type="GO" id="GO:0005524">
    <property type="term" value="F:ATP binding"/>
    <property type="evidence" value="ECO:0007669"/>
    <property type="project" value="UniProtKB-UniRule"/>
</dbReference>
<dbReference type="Proteomes" id="UP000325957">
    <property type="component" value="Unassembled WGS sequence"/>
</dbReference>
<dbReference type="InterPro" id="IPR005259">
    <property type="entry name" value="PriA"/>
</dbReference>
<dbReference type="HAMAP" id="MF_00983">
    <property type="entry name" value="PriA"/>
    <property type="match status" value="1"/>
</dbReference>
<comment type="cofactor">
    <cofactor evidence="8">
        <name>Zn(2+)</name>
        <dbReference type="ChEBI" id="CHEBI:29105"/>
    </cofactor>
    <text evidence="8">Binds 2 zinc ions per subunit.</text>
</comment>
<feature type="region of interest" description="Disordered" evidence="9">
    <location>
        <begin position="170"/>
        <end position="229"/>
    </location>
</feature>
<evidence type="ECO:0000256" key="3">
    <source>
        <dbReference type="ARBA" id="ARBA00022723"/>
    </source>
</evidence>
<reference evidence="11 12" key="1">
    <citation type="submission" date="2019-05" db="EMBL/GenBank/DDBJ databases">
        <title>Kocuria coralli sp. nov., a novel actinobacterium isolated from coral reef seawater.</title>
        <authorList>
            <person name="Li J."/>
        </authorList>
    </citation>
    <scope>NUCLEOTIDE SEQUENCE [LARGE SCALE GENOMIC DNA]</scope>
    <source>
        <strain evidence="11 12">SCSIO 13007</strain>
    </source>
</reference>
<feature type="region of interest" description="Disordered" evidence="9">
    <location>
        <begin position="695"/>
        <end position="730"/>
    </location>
</feature>
<keyword evidence="6 8" id="KW-0067">ATP-binding</keyword>
<keyword evidence="2 8" id="KW-0235">DNA replication</keyword>
<name>A0A5J5L0C3_9MICC</name>
<dbReference type="InterPro" id="IPR041222">
    <property type="entry name" value="PriA_3primeBD"/>
</dbReference>
<dbReference type="GO" id="GO:0003677">
    <property type="term" value="F:DNA binding"/>
    <property type="evidence" value="ECO:0007669"/>
    <property type="project" value="UniProtKB-UniRule"/>
</dbReference>
<sequence>MSPEPGNPHEADPEQLELIDLPHLPRSRRTSSKDSPGGPRDGTGHDHTPAYLAGESPVARVLLESHVPHLDRLFDYGVPRDLAEEAQPGTRVRVRFGGQRLQGWLIERTADTEVPRDRLQPLIRVQSGLAVLTPGTLAVARLVAARSAGVVADVLRAAVPPRVASVEKQALKARAAEDKDAGKDAAKDPSEDAAPALEADAAQDLTGDPEKAPAEPLPSGQPGPATSAPVDTRAWERYDNGPEVIGALAAGEPVRAVLQALPSHAEHDRLDLVAVAVAVTHAAGRGAIIVVPDGKMLDRLQERVERLLPDGVVARLHSDDKPTPRYRAFVQLLEGRRTVVLGTRPAVWAPVRDPGLIVVLDDGDGNLIEQRAPYHHARDVALLRAEHEHLAVLIAGQTVTPEAQRLVDTGWARPVRPPRDLLRASMPRIVATSDSWHQQRDSLAGRARLPETAFRVARDALRIGPVLIQVARAGYAPAIACERCRTPARCTACEGPLTVLAHGRQPSCGWCGREAMAWSCPVCHHPRWRMSAVGSQRTAEELGRAFPQVPVIASSGDTIRRSVKAEPALVVATPGAEPWAEGRYAAALLLDGDRMLSRPGLRAEEETLRRWFDAVSLVRAGHDGGTVVVTSEHERAVNTLVRWDPAGHARNELAERRVLQLPPAVRSAALTGELGALHDFLDLAQLPPDVRVIGPAPVEDSDLPGPRGRARRTEAGEQLGDDGMTPGSPGSRAEHRVLLFFGYAMAAEVTARLRSARAEASALRRFGVVQVRCDIADLL</sequence>
<organism evidence="11 12">
    <name type="scientific">Kocuria coralli</name>
    <dbReference type="NCBI Taxonomy" id="1461025"/>
    <lineage>
        <taxon>Bacteria</taxon>
        <taxon>Bacillati</taxon>
        <taxon>Actinomycetota</taxon>
        <taxon>Actinomycetes</taxon>
        <taxon>Micrococcales</taxon>
        <taxon>Micrococcaceae</taxon>
        <taxon>Kocuria</taxon>
    </lineage>
</organism>
<dbReference type="InterPro" id="IPR027417">
    <property type="entry name" value="P-loop_NTPase"/>
</dbReference>
<dbReference type="PANTHER" id="PTHR30580:SF0">
    <property type="entry name" value="PRIMOSOMAL PROTEIN N"/>
    <property type="match status" value="1"/>
</dbReference>
<feature type="binding site" evidence="8">
    <location>
        <position position="508"/>
    </location>
    <ligand>
        <name>Zn(2+)</name>
        <dbReference type="ChEBI" id="CHEBI:29105"/>
        <label>2</label>
    </ligand>
</feature>
<evidence type="ECO:0000313" key="11">
    <source>
        <dbReference type="EMBL" id="KAA9395078.1"/>
    </source>
</evidence>
<comment type="subunit">
    <text evidence="8">Component of the replication restart primosome.</text>
</comment>
<evidence type="ECO:0000256" key="4">
    <source>
        <dbReference type="ARBA" id="ARBA00022741"/>
    </source>
</evidence>
<dbReference type="RefSeq" id="WP_158033002.1">
    <property type="nucleotide sequence ID" value="NZ_ML708612.1"/>
</dbReference>
<feature type="domain" description="Primosomal protein N' 3' DNA-binding" evidence="10">
    <location>
        <begin position="63"/>
        <end position="160"/>
    </location>
</feature>
<dbReference type="GO" id="GO:0006269">
    <property type="term" value="P:DNA replication, synthesis of primer"/>
    <property type="evidence" value="ECO:0007669"/>
    <property type="project" value="UniProtKB-KW"/>
</dbReference>
<feature type="binding site" evidence="8">
    <location>
        <position position="493"/>
    </location>
    <ligand>
        <name>Zn(2+)</name>
        <dbReference type="ChEBI" id="CHEBI:29105"/>
        <label>2</label>
    </ligand>
</feature>
<feature type="compositionally biased region" description="Low complexity" evidence="9">
    <location>
        <begin position="192"/>
        <end position="205"/>
    </location>
</feature>
<keyword evidence="1 8" id="KW-0639">Primosome</keyword>
<dbReference type="AlphaFoldDB" id="A0A5J5L0C3"/>
<accession>A0A5J5L0C3</accession>
<dbReference type="GO" id="GO:0008270">
    <property type="term" value="F:zinc ion binding"/>
    <property type="evidence" value="ECO:0007669"/>
    <property type="project" value="UniProtKB-UniRule"/>
</dbReference>
<dbReference type="OrthoDB" id="3177118at2"/>
<feature type="binding site" evidence="8">
    <location>
        <position position="481"/>
    </location>
    <ligand>
        <name>Zn(2+)</name>
        <dbReference type="ChEBI" id="CHEBI:29105"/>
        <label>1</label>
    </ligand>
</feature>
<gene>
    <name evidence="8" type="primary">priA</name>
    <name evidence="11" type="ORF">FCK90_04005</name>
</gene>
<feature type="binding site" evidence="8">
    <location>
        <position position="490"/>
    </location>
    <ligand>
        <name>Zn(2+)</name>
        <dbReference type="ChEBI" id="CHEBI:29105"/>
        <label>2</label>
    </ligand>
</feature>
<evidence type="ECO:0000256" key="8">
    <source>
        <dbReference type="HAMAP-Rule" id="MF_00983"/>
    </source>
</evidence>
<dbReference type="GO" id="GO:1990077">
    <property type="term" value="C:primosome complex"/>
    <property type="evidence" value="ECO:0007669"/>
    <property type="project" value="UniProtKB-UniRule"/>
</dbReference>
<keyword evidence="12" id="KW-1185">Reference proteome</keyword>
<dbReference type="InterPro" id="IPR042115">
    <property type="entry name" value="PriA_3primeBD_sf"/>
</dbReference>
<evidence type="ECO:0000256" key="6">
    <source>
        <dbReference type="ARBA" id="ARBA00022840"/>
    </source>
</evidence>
<evidence type="ECO:0000259" key="10">
    <source>
        <dbReference type="Pfam" id="PF17764"/>
    </source>
</evidence>